<evidence type="ECO:0000256" key="6">
    <source>
        <dbReference type="SAM" id="Phobius"/>
    </source>
</evidence>
<reference evidence="7" key="2">
    <citation type="submission" date="2021-09" db="EMBL/GenBank/DDBJ databases">
        <authorList>
            <person name="Gilroy R."/>
        </authorList>
    </citation>
    <scope>NUCLEOTIDE SEQUENCE</scope>
    <source>
        <strain evidence="7">1647</strain>
    </source>
</reference>
<comment type="subcellular location">
    <subcellularLocation>
        <location evidence="1">Cell membrane</location>
        <topology evidence="1">Multi-pass membrane protein</topology>
    </subcellularLocation>
</comment>
<gene>
    <name evidence="7" type="ORF">K8W24_00370</name>
</gene>
<name>A0A921KP81_9MICO</name>
<dbReference type="Proteomes" id="UP000775129">
    <property type="component" value="Unassembled WGS sequence"/>
</dbReference>
<dbReference type="EMBL" id="DYWO01000014">
    <property type="protein sequence ID" value="HJF48249.1"/>
    <property type="molecule type" value="Genomic_DNA"/>
</dbReference>
<feature type="transmembrane region" description="Helical" evidence="6">
    <location>
        <begin position="363"/>
        <end position="383"/>
    </location>
</feature>
<keyword evidence="4 6" id="KW-1133">Transmembrane helix</keyword>
<keyword evidence="5 6" id="KW-0472">Membrane</keyword>
<dbReference type="InterPro" id="IPR036259">
    <property type="entry name" value="MFS_trans_sf"/>
</dbReference>
<evidence type="ECO:0000256" key="5">
    <source>
        <dbReference type="ARBA" id="ARBA00023136"/>
    </source>
</evidence>
<dbReference type="GO" id="GO:0005886">
    <property type="term" value="C:plasma membrane"/>
    <property type="evidence" value="ECO:0007669"/>
    <property type="project" value="UniProtKB-SubCell"/>
</dbReference>
<dbReference type="PANTHER" id="PTHR23513">
    <property type="entry name" value="INTEGRAL MEMBRANE EFFLUX PROTEIN-RELATED"/>
    <property type="match status" value="1"/>
</dbReference>
<dbReference type="Gene3D" id="1.20.1250.20">
    <property type="entry name" value="MFS general substrate transporter like domains"/>
    <property type="match status" value="1"/>
</dbReference>
<feature type="transmembrane region" description="Helical" evidence="6">
    <location>
        <begin position="35"/>
        <end position="64"/>
    </location>
</feature>
<comment type="caution">
    <text evidence="7">The sequence shown here is derived from an EMBL/GenBank/DDBJ whole genome shotgun (WGS) entry which is preliminary data.</text>
</comment>
<protein>
    <submittedName>
        <fullName evidence="7">MFS transporter</fullName>
    </submittedName>
</protein>
<feature type="transmembrane region" description="Helical" evidence="6">
    <location>
        <begin position="389"/>
        <end position="406"/>
    </location>
</feature>
<feature type="transmembrane region" description="Helical" evidence="6">
    <location>
        <begin position="175"/>
        <end position="191"/>
    </location>
</feature>
<evidence type="ECO:0000256" key="2">
    <source>
        <dbReference type="ARBA" id="ARBA00022475"/>
    </source>
</evidence>
<proteinExistence type="predicted"/>
<reference evidence="7" key="1">
    <citation type="journal article" date="2021" name="PeerJ">
        <title>Extensive microbial diversity within the chicken gut microbiome revealed by metagenomics and culture.</title>
        <authorList>
            <person name="Gilroy R."/>
            <person name="Ravi A."/>
            <person name="Getino M."/>
            <person name="Pursley I."/>
            <person name="Horton D.L."/>
            <person name="Alikhan N.F."/>
            <person name="Baker D."/>
            <person name="Gharbi K."/>
            <person name="Hall N."/>
            <person name="Watson M."/>
            <person name="Adriaenssens E.M."/>
            <person name="Foster-Nyarko E."/>
            <person name="Jarju S."/>
            <person name="Secka A."/>
            <person name="Antonio M."/>
            <person name="Oren A."/>
            <person name="Chaudhuri R.R."/>
            <person name="La Ragione R."/>
            <person name="Hildebrand F."/>
            <person name="Pallen M.J."/>
        </authorList>
    </citation>
    <scope>NUCLEOTIDE SEQUENCE</scope>
    <source>
        <strain evidence="7">1647</strain>
    </source>
</reference>
<dbReference type="AlphaFoldDB" id="A0A921KP81"/>
<dbReference type="Pfam" id="PF07690">
    <property type="entry name" value="MFS_1"/>
    <property type="match status" value="1"/>
</dbReference>
<evidence type="ECO:0000256" key="1">
    <source>
        <dbReference type="ARBA" id="ARBA00004651"/>
    </source>
</evidence>
<evidence type="ECO:0000256" key="3">
    <source>
        <dbReference type="ARBA" id="ARBA00022692"/>
    </source>
</evidence>
<sequence length="410" mass="41543">MPLRTSERSGSRRCFALTTVAEAIGDQTARSLAPIIAVSVLGAGTVWVGLLHSSSLAMFLLLSLPLGHVGDRLSRPAWMMSLSTAVRMTVSAAGLGAWLLGLLEGTTGLALLVAMMLVIGIADVAYTTGRGILVPRLVQADEIRSLMGTVQAAAQIGTVLSPLLLAGFLTVAAPPLAWTGVLAAYLVSLLTQRVLRGQDAAPAGDRRHPRLREGVAHLLRERTLRRITLSNALSNSAAMAANTLLPVVALTLLDVSPAVFAALGGLGALTGVAGTASASAITGRLGLRRVRIMAALVTGAGVLPVLLLVADVSPLPGPPSAWIGLCFALSGVCTSLAAVAGADLVPRLTPRAMLGAVAGAQRTVTMGSMPLAALVVGALGAGAGPFEAGVVWLALTVAAAVPVLRLRAPG</sequence>
<dbReference type="GO" id="GO:0022857">
    <property type="term" value="F:transmembrane transporter activity"/>
    <property type="evidence" value="ECO:0007669"/>
    <property type="project" value="InterPro"/>
</dbReference>
<keyword evidence="2" id="KW-1003">Cell membrane</keyword>
<organism evidence="7 8">
    <name type="scientific">Brachybacterium paraconglomeratum</name>
    <dbReference type="NCBI Taxonomy" id="173362"/>
    <lineage>
        <taxon>Bacteria</taxon>
        <taxon>Bacillati</taxon>
        <taxon>Actinomycetota</taxon>
        <taxon>Actinomycetes</taxon>
        <taxon>Micrococcales</taxon>
        <taxon>Dermabacteraceae</taxon>
        <taxon>Brachybacterium</taxon>
    </lineage>
</organism>
<evidence type="ECO:0000256" key="4">
    <source>
        <dbReference type="ARBA" id="ARBA00022989"/>
    </source>
</evidence>
<evidence type="ECO:0000313" key="7">
    <source>
        <dbReference type="EMBL" id="HJF48249.1"/>
    </source>
</evidence>
<dbReference type="InterPro" id="IPR011701">
    <property type="entry name" value="MFS"/>
</dbReference>
<feature type="transmembrane region" description="Helical" evidence="6">
    <location>
        <begin position="292"/>
        <end position="310"/>
    </location>
</feature>
<feature type="transmembrane region" description="Helical" evidence="6">
    <location>
        <begin position="109"/>
        <end position="126"/>
    </location>
</feature>
<feature type="transmembrane region" description="Helical" evidence="6">
    <location>
        <begin position="259"/>
        <end position="280"/>
    </location>
</feature>
<feature type="transmembrane region" description="Helical" evidence="6">
    <location>
        <begin position="85"/>
        <end position="103"/>
    </location>
</feature>
<feature type="transmembrane region" description="Helical" evidence="6">
    <location>
        <begin position="232"/>
        <end position="253"/>
    </location>
</feature>
<evidence type="ECO:0000313" key="8">
    <source>
        <dbReference type="Proteomes" id="UP000775129"/>
    </source>
</evidence>
<dbReference type="SUPFAM" id="SSF103473">
    <property type="entry name" value="MFS general substrate transporter"/>
    <property type="match status" value="1"/>
</dbReference>
<feature type="transmembrane region" description="Helical" evidence="6">
    <location>
        <begin position="322"/>
        <end position="342"/>
    </location>
</feature>
<dbReference type="PANTHER" id="PTHR23513:SF11">
    <property type="entry name" value="STAPHYLOFERRIN A TRANSPORTER"/>
    <property type="match status" value="1"/>
</dbReference>
<accession>A0A921KP81</accession>
<keyword evidence="3 6" id="KW-0812">Transmembrane</keyword>